<comment type="similarity">
    <text evidence="2">Belongs to the multi antimicrobial extrusion (MATE) (TC 2.A.66.1) family. MepA subfamily.</text>
</comment>
<dbReference type="InterPro" id="IPR045070">
    <property type="entry name" value="MATE_MepA-like"/>
</dbReference>
<keyword evidence="4" id="KW-0813">Transport</keyword>
<dbReference type="PANTHER" id="PTHR43823">
    <property type="entry name" value="SPORULATION PROTEIN YKVU"/>
    <property type="match status" value="1"/>
</dbReference>
<feature type="transmembrane region" description="Helical" evidence="10">
    <location>
        <begin position="367"/>
        <end position="388"/>
    </location>
</feature>
<evidence type="ECO:0000256" key="6">
    <source>
        <dbReference type="ARBA" id="ARBA00022692"/>
    </source>
</evidence>
<feature type="transmembrane region" description="Helical" evidence="10">
    <location>
        <begin position="145"/>
        <end position="167"/>
    </location>
</feature>
<dbReference type="GO" id="GO:0005886">
    <property type="term" value="C:plasma membrane"/>
    <property type="evidence" value="ECO:0007669"/>
    <property type="project" value="UniProtKB-SubCell"/>
</dbReference>
<feature type="transmembrane region" description="Helical" evidence="10">
    <location>
        <begin position="431"/>
        <end position="448"/>
    </location>
</feature>
<gene>
    <name evidence="11" type="ORF">H9864_01935</name>
</gene>
<dbReference type="InterPro" id="IPR048279">
    <property type="entry name" value="MdtK-like"/>
</dbReference>
<evidence type="ECO:0000256" key="7">
    <source>
        <dbReference type="ARBA" id="ARBA00022989"/>
    </source>
</evidence>
<evidence type="ECO:0000256" key="1">
    <source>
        <dbReference type="ARBA" id="ARBA00004651"/>
    </source>
</evidence>
<dbReference type="CDD" id="cd13143">
    <property type="entry name" value="MATE_MepA_like"/>
    <property type="match status" value="1"/>
</dbReference>
<organism evidence="11 12">
    <name type="scientific">Candidatus Faecalibacterium intestinavium</name>
    <dbReference type="NCBI Taxonomy" id="2838580"/>
    <lineage>
        <taxon>Bacteria</taxon>
        <taxon>Bacillati</taxon>
        <taxon>Bacillota</taxon>
        <taxon>Clostridia</taxon>
        <taxon>Eubacteriales</taxon>
        <taxon>Oscillospiraceae</taxon>
        <taxon>Faecalibacterium</taxon>
    </lineage>
</organism>
<keyword evidence="8 10" id="KW-0472">Membrane</keyword>
<dbReference type="PIRSF" id="PIRSF006603">
    <property type="entry name" value="DinF"/>
    <property type="match status" value="1"/>
</dbReference>
<feature type="transmembrane region" description="Helical" evidence="10">
    <location>
        <begin position="242"/>
        <end position="261"/>
    </location>
</feature>
<keyword evidence="6 10" id="KW-0812">Transmembrane</keyword>
<evidence type="ECO:0000313" key="11">
    <source>
        <dbReference type="EMBL" id="MBU3819124.1"/>
    </source>
</evidence>
<dbReference type="InterPro" id="IPR051327">
    <property type="entry name" value="MATE_MepA_subfamily"/>
</dbReference>
<evidence type="ECO:0000256" key="2">
    <source>
        <dbReference type="ARBA" id="ARBA00008417"/>
    </source>
</evidence>
<dbReference type="GO" id="GO:0046677">
    <property type="term" value="P:response to antibiotic"/>
    <property type="evidence" value="ECO:0007669"/>
    <property type="project" value="UniProtKB-KW"/>
</dbReference>
<feature type="transmembrane region" description="Helical" evidence="10">
    <location>
        <begin position="59"/>
        <end position="81"/>
    </location>
</feature>
<feature type="transmembrane region" description="Helical" evidence="10">
    <location>
        <begin position="174"/>
        <end position="195"/>
    </location>
</feature>
<feature type="transmembrane region" description="Helical" evidence="10">
    <location>
        <begin position="102"/>
        <end position="125"/>
    </location>
</feature>
<dbReference type="GO" id="GO:0015297">
    <property type="term" value="F:antiporter activity"/>
    <property type="evidence" value="ECO:0007669"/>
    <property type="project" value="InterPro"/>
</dbReference>
<dbReference type="AlphaFoldDB" id="A0A9E2KJU7"/>
<feature type="transmembrane region" description="Helical" evidence="10">
    <location>
        <begin position="201"/>
        <end position="222"/>
    </location>
</feature>
<reference evidence="11" key="2">
    <citation type="submission" date="2021-04" db="EMBL/GenBank/DDBJ databases">
        <authorList>
            <person name="Gilroy R."/>
        </authorList>
    </citation>
    <scope>NUCLEOTIDE SEQUENCE</scope>
    <source>
        <strain evidence="11">742</strain>
    </source>
</reference>
<comment type="subcellular location">
    <subcellularLocation>
        <location evidence="1">Cell membrane</location>
        <topology evidence="1">Multi-pass membrane protein</topology>
    </subcellularLocation>
</comment>
<keyword evidence="7 10" id="KW-1133">Transmembrane helix</keyword>
<feature type="transmembrane region" description="Helical" evidence="10">
    <location>
        <begin position="323"/>
        <end position="347"/>
    </location>
</feature>
<dbReference type="GO" id="GO:0042910">
    <property type="term" value="F:xenobiotic transmembrane transporter activity"/>
    <property type="evidence" value="ECO:0007669"/>
    <property type="project" value="InterPro"/>
</dbReference>
<dbReference type="PANTHER" id="PTHR43823:SF3">
    <property type="entry name" value="MULTIDRUG EXPORT PROTEIN MEPA"/>
    <property type="match status" value="1"/>
</dbReference>
<keyword evidence="5" id="KW-1003">Cell membrane</keyword>
<feature type="transmembrane region" description="Helical" evidence="10">
    <location>
        <begin position="26"/>
        <end position="47"/>
    </location>
</feature>
<evidence type="ECO:0000256" key="4">
    <source>
        <dbReference type="ARBA" id="ARBA00022448"/>
    </source>
</evidence>
<accession>A0A9E2KJU7</accession>
<dbReference type="EMBL" id="JAHLFH010000034">
    <property type="protein sequence ID" value="MBU3819124.1"/>
    <property type="molecule type" value="Genomic_DNA"/>
</dbReference>
<sequence length="463" mass="49648">MELFELMDESFRKQYERMANTPIHKLILTLAIPTIISMLVANVYNMADTYFVSELGTSASGATGIVFGLMSIIQAFGFMFGHGAGSHISRLLGSREVETAKIYSSTGFYYSLLCGCAVAAAGLLFQTPLMKVLGSTDSILPYANAYSFFILLAAPAMTASCVMNNILRYEGKATYAMVGLTSGGLLNIFGDWLLVRKMQMGIAGAGISTAVSQYIGLILLMLPFLSGRVESSLSIRYFSRKARTISSIVLVGMPSMMRQGLNSVSVMVLNLCASPFGDAAIAALSITSRIVNFMFCISVGIGQGFQPVSAFNYGARKFERVKSACVFTCTSCILLMSAAAVFGVMFARPLIALFREDPEVIQIGATALRLQSISMVLMPISLCGNMLFQSVGRAAEGTFLASIRSGVVFIPVLLVFSHFGGILGIQLAQPAADLMASAITVPFLLHFFRELEKMQKSAAGASV</sequence>
<dbReference type="NCBIfam" id="TIGR00797">
    <property type="entry name" value="matE"/>
    <property type="match status" value="1"/>
</dbReference>
<feature type="transmembrane region" description="Helical" evidence="10">
    <location>
        <begin position="400"/>
        <end position="425"/>
    </location>
</feature>
<dbReference type="Proteomes" id="UP000824178">
    <property type="component" value="Unassembled WGS sequence"/>
</dbReference>
<evidence type="ECO:0000256" key="8">
    <source>
        <dbReference type="ARBA" id="ARBA00023136"/>
    </source>
</evidence>
<name>A0A9E2KJU7_9FIRM</name>
<evidence type="ECO:0000256" key="3">
    <source>
        <dbReference type="ARBA" id="ARBA00022106"/>
    </source>
</evidence>
<keyword evidence="9" id="KW-0046">Antibiotic resistance</keyword>
<feature type="transmembrane region" description="Helical" evidence="10">
    <location>
        <begin position="281"/>
        <end position="302"/>
    </location>
</feature>
<comment type="caution">
    <text evidence="11">The sequence shown here is derived from an EMBL/GenBank/DDBJ whole genome shotgun (WGS) entry which is preliminary data.</text>
</comment>
<evidence type="ECO:0000313" key="12">
    <source>
        <dbReference type="Proteomes" id="UP000824178"/>
    </source>
</evidence>
<reference evidence="11" key="1">
    <citation type="journal article" date="2021" name="PeerJ">
        <title>Extensive microbial diversity within the chicken gut microbiome revealed by metagenomics and culture.</title>
        <authorList>
            <person name="Gilroy R."/>
            <person name="Ravi A."/>
            <person name="Getino M."/>
            <person name="Pursley I."/>
            <person name="Horton D.L."/>
            <person name="Alikhan N.F."/>
            <person name="Baker D."/>
            <person name="Gharbi K."/>
            <person name="Hall N."/>
            <person name="Watson M."/>
            <person name="Adriaenssens E.M."/>
            <person name="Foster-Nyarko E."/>
            <person name="Jarju S."/>
            <person name="Secka A."/>
            <person name="Antonio M."/>
            <person name="Oren A."/>
            <person name="Chaudhuri R.R."/>
            <person name="La Ragione R."/>
            <person name="Hildebrand F."/>
            <person name="Pallen M.J."/>
        </authorList>
    </citation>
    <scope>NUCLEOTIDE SEQUENCE</scope>
    <source>
        <strain evidence="11">742</strain>
    </source>
</reference>
<protein>
    <recommendedName>
        <fullName evidence="3">Multidrug export protein MepA</fullName>
    </recommendedName>
</protein>
<dbReference type="Pfam" id="PF01554">
    <property type="entry name" value="MatE"/>
    <property type="match status" value="2"/>
</dbReference>
<proteinExistence type="inferred from homology"/>
<evidence type="ECO:0000256" key="9">
    <source>
        <dbReference type="ARBA" id="ARBA00023251"/>
    </source>
</evidence>
<dbReference type="InterPro" id="IPR002528">
    <property type="entry name" value="MATE_fam"/>
</dbReference>
<evidence type="ECO:0000256" key="5">
    <source>
        <dbReference type="ARBA" id="ARBA00022475"/>
    </source>
</evidence>
<evidence type="ECO:0000256" key="10">
    <source>
        <dbReference type="SAM" id="Phobius"/>
    </source>
</evidence>